<evidence type="ECO:0000313" key="2">
    <source>
        <dbReference type="Proteomes" id="UP000827092"/>
    </source>
</evidence>
<comment type="caution">
    <text evidence="1">The sequence shown here is derived from an EMBL/GenBank/DDBJ whole genome shotgun (WGS) entry which is preliminary data.</text>
</comment>
<reference evidence="1 2" key="1">
    <citation type="journal article" date="2022" name="Nat. Ecol. Evol.">
        <title>A masculinizing supergene underlies an exaggerated male reproductive morph in a spider.</title>
        <authorList>
            <person name="Hendrickx F."/>
            <person name="De Corte Z."/>
            <person name="Sonet G."/>
            <person name="Van Belleghem S.M."/>
            <person name="Kostlbacher S."/>
            <person name="Vangestel C."/>
        </authorList>
    </citation>
    <scope>NUCLEOTIDE SEQUENCE [LARGE SCALE GENOMIC DNA]</scope>
    <source>
        <strain evidence="1">W744_W776</strain>
    </source>
</reference>
<dbReference type="Proteomes" id="UP000827092">
    <property type="component" value="Unassembled WGS sequence"/>
</dbReference>
<dbReference type="AlphaFoldDB" id="A0AAV6V8C6"/>
<name>A0AAV6V8C6_9ARAC</name>
<gene>
    <name evidence="1" type="ORF">JTE90_009763</name>
</gene>
<protein>
    <submittedName>
        <fullName evidence="1">Uncharacterized protein</fullName>
    </submittedName>
</protein>
<dbReference type="EMBL" id="JAFNEN010000136">
    <property type="protein sequence ID" value="KAG8192742.1"/>
    <property type="molecule type" value="Genomic_DNA"/>
</dbReference>
<proteinExistence type="predicted"/>
<accession>A0AAV6V8C6</accession>
<organism evidence="1 2">
    <name type="scientific">Oedothorax gibbosus</name>
    <dbReference type="NCBI Taxonomy" id="931172"/>
    <lineage>
        <taxon>Eukaryota</taxon>
        <taxon>Metazoa</taxon>
        <taxon>Ecdysozoa</taxon>
        <taxon>Arthropoda</taxon>
        <taxon>Chelicerata</taxon>
        <taxon>Arachnida</taxon>
        <taxon>Araneae</taxon>
        <taxon>Araneomorphae</taxon>
        <taxon>Entelegynae</taxon>
        <taxon>Araneoidea</taxon>
        <taxon>Linyphiidae</taxon>
        <taxon>Erigoninae</taxon>
        <taxon>Oedothorax</taxon>
    </lineage>
</organism>
<sequence length="146" mass="16944">MDKTPPCFLVNAPVRYIGLLLMARIAIHYTILNSYVHYPSFIHISVSNATINKVESHQRNKVNKQDLCTEGFTMTPWNVQKSSMLPRWCSTEAHWALGTTHITNVETSSDTNLYSARKRGKRVWFGLTLCGELERFYWDFEVNEEE</sequence>
<evidence type="ECO:0000313" key="1">
    <source>
        <dbReference type="EMBL" id="KAG8192742.1"/>
    </source>
</evidence>
<keyword evidence="2" id="KW-1185">Reference proteome</keyword>